<gene>
    <name evidence="1" type="ORF">DAPPUDRAFT_264900</name>
</gene>
<evidence type="ECO:0000313" key="2">
    <source>
        <dbReference type="Proteomes" id="UP000000305"/>
    </source>
</evidence>
<dbReference type="PANTHER" id="PTHR22796">
    <property type="entry name" value="URG4-RELATED"/>
    <property type="match status" value="1"/>
</dbReference>
<dbReference type="PANTHER" id="PTHR22796:SF1">
    <property type="entry name" value="VWFA DOMAIN-CONTAINING PROTEIN"/>
    <property type="match status" value="1"/>
</dbReference>
<keyword evidence="2" id="KW-1185">Reference proteome</keyword>
<name>E9HSI9_DAPPU</name>
<dbReference type="KEGG" id="dpx:DAPPUDRAFT_264900"/>
<protein>
    <submittedName>
        <fullName evidence="1">Uncharacterized protein</fullName>
    </submittedName>
</protein>
<dbReference type="InParanoid" id="E9HSI9"/>
<sequence>MANTLSNVLPTAFEEEMVTKTYRKICTERWIHEARIMHKYMDLHLIDLLEENQIDQVLDYIKDPKHFYACVLRRLISLKVPDVKEEWSRFKSQVKDAVKQAALATFNVNSGLAQTFVNNLRDEFSDGGLQSHAMASAFSIDCSGEYEESDNEDKKKFQEDCEYELNEAIENVISLNDHEGFSEELSPKVVQYMKTVNNQIALPRCDAHCPNCFSLCIEAFNHDTKHRPHDAIHQPGGVAGQRCRDTNKLVYPEWKDPRINEESPLREYILATYNNKIAEKCGRKPCPNVPASYFRVLSTIKEQLNMDIV</sequence>
<accession>E9HSI9</accession>
<organism evidence="1 2">
    <name type="scientific">Daphnia pulex</name>
    <name type="common">Water flea</name>
    <dbReference type="NCBI Taxonomy" id="6669"/>
    <lineage>
        <taxon>Eukaryota</taxon>
        <taxon>Metazoa</taxon>
        <taxon>Ecdysozoa</taxon>
        <taxon>Arthropoda</taxon>
        <taxon>Crustacea</taxon>
        <taxon>Branchiopoda</taxon>
        <taxon>Diplostraca</taxon>
        <taxon>Cladocera</taxon>
        <taxon>Anomopoda</taxon>
        <taxon>Daphniidae</taxon>
        <taxon>Daphnia</taxon>
    </lineage>
</organism>
<dbReference type="Proteomes" id="UP000000305">
    <property type="component" value="Unassembled WGS sequence"/>
</dbReference>
<dbReference type="PhylomeDB" id="E9HSI9"/>
<dbReference type="EMBL" id="GL732752">
    <property type="protein sequence ID" value="EFX65300.1"/>
    <property type="molecule type" value="Genomic_DNA"/>
</dbReference>
<dbReference type="OrthoDB" id="6374008at2759"/>
<dbReference type="AlphaFoldDB" id="E9HSI9"/>
<dbReference type="HOGENOM" id="CLU_044257_0_0_1"/>
<reference evidence="1 2" key="1">
    <citation type="journal article" date="2011" name="Science">
        <title>The ecoresponsive genome of Daphnia pulex.</title>
        <authorList>
            <person name="Colbourne J.K."/>
            <person name="Pfrender M.E."/>
            <person name="Gilbert D."/>
            <person name="Thomas W.K."/>
            <person name="Tucker A."/>
            <person name="Oakley T.H."/>
            <person name="Tokishita S."/>
            <person name="Aerts A."/>
            <person name="Arnold G.J."/>
            <person name="Basu M.K."/>
            <person name="Bauer D.J."/>
            <person name="Caceres C.E."/>
            <person name="Carmel L."/>
            <person name="Casola C."/>
            <person name="Choi J.H."/>
            <person name="Detter J.C."/>
            <person name="Dong Q."/>
            <person name="Dusheyko S."/>
            <person name="Eads B.D."/>
            <person name="Frohlich T."/>
            <person name="Geiler-Samerotte K.A."/>
            <person name="Gerlach D."/>
            <person name="Hatcher P."/>
            <person name="Jogdeo S."/>
            <person name="Krijgsveld J."/>
            <person name="Kriventseva E.V."/>
            <person name="Kultz D."/>
            <person name="Laforsch C."/>
            <person name="Lindquist E."/>
            <person name="Lopez J."/>
            <person name="Manak J.R."/>
            <person name="Muller J."/>
            <person name="Pangilinan J."/>
            <person name="Patwardhan R.P."/>
            <person name="Pitluck S."/>
            <person name="Pritham E.J."/>
            <person name="Rechtsteiner A."/>
            <person name="Rho M."/>
            <person name="Rogozin I.B."/>
            <person name="Sakarya O."/>
            <person name="Salamov A."/>
            <person name="Schaack S."/>
            <person name="Shapiro H."/>
            <person name="Shiga Y."/>
            <person name="Skalitzky C."/>
            <person name="Smith Z."/>
            <person name="Souvorov A."/>
            <person name="Sung W."/>
            <person name="Tang Z."/>
            <person name="Tsuchiya D."/>
            <person name="Tu H."/>
            <person name="Vos H."/>
            <person name="Wang M."/>
            <person name="Wolf Y.I."/>
            <person name="Yamagata H."/>
            <person name="Yamada T."/>
            <person name="Ye Y."/>
            <person name="Shaw J.R."/>
            <person name="Andrews J."/>
            <person name="Crease T.J."/>
            <person name="Tang H."/>
            <person name="Lucas S.M."/>
            <person name="Robertson H.M."/>
            <person name="Bork P."/>
            <person name="Koonin E.V."/>
            <person name="Zdobnov E.M."/>
            <person name="Grigoriev I.V."/>
            <person name="Lynch M."/>
            <person name="Boore J.L."/>
        </authorList>
    </citation>
    <scope>NUCLEOTIDE SEQUENCE [LARGE SCALE GENOMIC DNA]</scope>
</reference>
<proteinExistence type="predicted"/>
<evidence type="ECO:0000313" key="1">
    <source>
        <dbReference type="EMBL" id="EFX65300.1"/>
    </source>
</evidence>